<organism evidence="1 2">
    <name type="scientific">Camelus bactrianus</name>
    <name type="common">Bactrian camel</name>
    <dbReference type="NCBI Taxonomy" id="9837"/>
    <lineage>
        <taxon>Eukaryota</taxon>
        <taxon>Metazoa</taxon>
        <taxon>Chordata</taxon>
        <taxon>Craniata</taxon>
        <taxon>Vertebrata</taxon>
        <taxon>Euteleostomi</taxon>
        <taxon>Mammalia</taxon>
        <taxon>Eutheria</taxon>
        <taxon>Laurasiatheria</taxon>
        <taxon>Artiodactyla</taxon>
        <taxon>Tylopoda</taxon>
        <taxon>Camelidae</taxon>
        <taxon>Camelus</taxon>
    </lineage>
</organism>
<reference evidence="2" key="1">
    <citation type="submission" date="2025-08" db="UniProtKB">
        <authorList>
            <consortium name="RefSeq"/>
        </authorList>
    </citation>
    <scope>IDENTIFICATION</scope>
    <source>
        <tissue evidence="2">Blood</tissue>
    </source>
</reference>
<gene>
    <name evidence="2" type="primary">LOC141574288</name>
</gene>
<sequence length="451" mass="47559">MSRSGRRIAPLRVKAGRSCSGSRGRRRSGDWAAAYVRFVCHRRAGKVALLLLGFGEANAGPGALPTGPQVMACSREAFALLSRSAVGRGLRVRTPGFVTDSSRPGASSATPCSRGARLAVSRLGFAVRVRGRGGRWRRAAADGELRRRQRAASCGGGQRRLRSAAAGVELPAAALGGELRRRGEGVLLGASQLAPVYPVCSAGGLSCRRFPGLGVLGMETRPKGQRGVPSPPQRPARRSSVRPRLARQAPFGSARPHSPHPEQQEPQPEGPRLRREEGHARTRGCPVVDAGSPRCVGKLGAPAAAPEEEGVLGTGLPLMFAFSANAGQAPIGSARPHSPHPEQQEPQPEGPRFRPEEERRARTRGSAGADAGSAWSLGKLRSCSGSRGRRRSGDWALEDAVRSRGSISGGQGLSQDPALAQTTSSALSICQGTLILSCQRLLHQMRTAIHR</sequence>
<protein>
    <submittedName>
        <fullName evidence="2">Uncharacterized protein LOC141574288</fullName>
    </submittedName>
</protein>
<accession>A0AC58P531</accession>
<dbReference type="Proteomes" id="UP001732780">
    <property type="component" value="Chromosome 20"/>
</dbReference>
<dbReference type="RefSeq" id="XP_074205157.1">
    <property type="nucleotide sequence ID" value="XM_074349056.1"/>
</dbReference>
<name>A0AC58P531_CAMBA</name>
<keyword evidence="1" id="KW-1185">Reference proteome</keyword>
<evidence type="ECO:0000313" key="2">
    <source>
        <dbReference type="RefSeq" id="XP_074205157.1"/>
    </source>
</evidence>
<proteinExistence type="predicted"/>
<evidence type="ECO:0000313" key="1">
    <source>
        <dbReference type="Proteomes" id="UP001732780"/>
    </source>
</evidence>